<dbReference type="GO" id="GO:0052861">
    <property type="term" value="F:endo-1,3(4)-beta-glucanase activity"/>
    <property type="evidence" value="ECO:0007669"/>
    <property type="project" value="InterPro"/>
</dbReference>
<dbReference type="GO" id="GO:0042973">
    <property type="term" value="F:glucan endo-1,3-beta-D-glucosidase activity"/>
    <property type="evidence" value="ECO:0007669"/>
    <property type="project" value="UniProtKB-EC"/>
</dbReference>
<dbReference type="InterPro" id="IPR040720">
    <property type="entry name" value="GH81_C"/>
</dbReference>
<evidence type="ECO:0000256" key="5">
    <source>
        <dbReference type="ARBA" id="ARBA00023277"/>
    </source>
</evidence>
<dbReference type="EMBL" id="AP035881">
    <property type="protein sequence ID" value="BFP48676.1"/>
    <property type="molecule type" value="Genomic_DNA"/>
</dbReference>
<keyword evidence="8" id="KW-0624">Polysaccharide degradation</keyword>
<protein>
    <recommendedName>
        <fullName evidence="3">glucan endo-1,3-beta-D-glucosidase</fullName>
        <ecNumber evidence="3">3.2.1.39</ecNumber>
    </recommendedName>
</protein>
<comment type="catalytic activity">
    <reaction evidence="1">
        <text>Hydrolysis of (1-&gt;3)-beta-D-glucosidic linkages in (1-&gt;3)-beta-D-glucans.</text>
        <dbReference type="EC" id="3.2.1.39"/>
    </reaction>
</comment>
<dbReference type="GO" id="GO:0071555">
    <property type="term" value="P:cell wall organization"/>
    <property type="evidence" value="ECO:0007669"/>
    <property type="project" value="UniProtKB-KW"/>
</dbReference>
<keyword evidence="10" id="KW-0732">Signal</keyword>
<dbReference type="InterPro" id="IPR005200">
    <property type="entry name" value="Endo-beta-glucanase"/>
</dbReference>
<comment type="similarity">
    <text evidence="2">Belongs to the glycosyl hydrolase 81 family.</text>
</comment>
<evidence type="ECO:0000313" key="12">
    <source>
        <dbReference type="EMBL" id="BFP48676.1"/>
    </source>
</evidence>
<proteinExistence type="inferred from homology"/>
<reference evidence="12" key="1">
    <citation type="submission" date="2024-07" db="EMBL/GenBank/DDBJ databases">
        <title>Complete genome sequences of cellulolytic bacteria, Kitasatospora sp. CMC57 and Streptomyces sp. CMC78, isolated from Japanese agricultural soil.</title>
        <authorList>
            <person name="Hashimoto T."/>
            <person name="Ito M."/>
            <person name="Iwamoto M."/>
            <person name="Fukahori D."/>
            <person name="Shoda T."/>
            <person name="Sakoda M."/>
            <person name="Morohoshi T."/>
            <person name="Mitsuboshi M."/>
            <person name="Nishizawa T."/>
        </authorList>
    </citation>
    <scope>NUCLEOTIDE SEQUENCE</scope>
    <source>
        <strain evidence="12">CMC57</strain>
    </source>
</reference>
<evidence type="ECO:0000256" key="1">
    <source>
        <dbReference type="ARBA" id="ARBA00000382"/>
    </source>
</evidence>
<dbReference type="AlphaFoldDB" id="A0AB33K1H1"/>
<gene>
    <name evidence="12" type="ORF">KCMC57_50440</name>
</gene>
<evidence type="ECO:0000256" key="6">
    <source>
        <dbReference type="ARBA" id="ARBA00023295"/>
    </source>
</evidence>
<evidence type="ECO:0000256" key="3">
    <source>
        <dbReference type="ARBA" id="ARBA00012780"/>
    </source>
</evidence>
<dbReference type="Gene3D" id="2.70.98.30">
    <property type="entry name" value="Golgi alpha-mannosidase II, domain 4"/>
    <property type="match status" value="1"/>
</dbReference>
<feature type="signal peptide" evidence="10">
    <location>
        <begin position="1"/>
        <end position="45"/>
    </location>
</feature>
<name>A0AB33K1H1_9ACTN</name>
<sequence length="968" mass="101523">MKPPRARRTGPRSPRRLVRPAAALSAIALTAAALTATVGASTASAATIKVGLGGYTDTRPAGTIGPSNSDGAPLTPKVTARMAGQAVPTNDWWSSLVFQRYAGNPYSENLYAHPFTFKAAAAGLEVGYPTNPTITPDGRQYDFTHTKDLTVGVAGLNAPDTKADGWTDWTVTPKWADASHTFSATIGHGLPYVYAHATGGAAQVTASGTPTVFANEGNVLGITVGGHHYGLFAPTGTSWNVNGTVLSAALGAKDYYSVAVLPSPSDLALFRTYAYSFVTDTKVAWNYDAGSVTTSYTATTTAQEGSQTGTLLALYPHQWKASSDPLTALTYTSPRGQMKVRQGSGFSTVMKADAILPSLPDVGAQDRAALGAMVREVANASDPFVGASDTYWTGKALARLGQLVPIADQLGDTATRDKLLGLMKGRLQTWFAGTGSTVFAYDTVWKTLIGYPASYGSDGELNDHHFHYGYYIQAAATVARYDAAWAADSAWGGMVKLLAKDAANADRADTRFPWLRSFDPYAGHGWAAGHAAFAAGNNEESSSESLNFSAGLILYGSATGDTALRDLGIYLYTTESRAVEQYWFNADQSAFPAGFGHQTAGMVWGSGAAYSTWWTASPGMIHGINYLPITGGSLYLARRQDDIKANLTELKANNGGVFTDWRDLAWEFQALADPVAAKANWDAGKDGYTPEEGESKAHTYHWIYNLATLGTLDPATTSDQPTSAVFVNGGTRTHVAHNYSTAARAVHFSDGYTLNVPARSTASERGSFQDGGSGGVPSPSPSPSPSPTPSPSPSPTSSPSVPPTSGSTFYLQPGGGLTTAYGTGAAGSTIVSAGGTNHDGTPYLPTVYELRNVNGTLRAGAATEFDLYLDAGTAVGLGQQVRISYDLTGDGSFDRVETYRYFATDPVVGWERYSATAGLASATGSLGNLANGTVRVEVWSAIGNAPAQLRTGATQAQGSASVLRIPFS</sequence>
<feature type="chain" id="PRO_5044276469" description="glucan endo-1,3-beta-D-glucosidase" evidence="10">
    <location>
        <begin position="46"/>
        <end position="968"/>
    </location>
</feature>
<dbReference type="PROSITE" id="PS52008">
    <property type="entry name" value="GH81"/>
    <property type="match status" value="1"/>
</dbReference>
<keyword evidence="6" id="KW-0326">Glycosidase</keyword>
<evidence type="ECO:0000256" key="10">
    <source>
        <dbReference type="SAM" id="SignalP"/>
    </source>
</evidence>
<feature type="domain" description="Glycosyl hydrolase family 81 C-terminal" evidence="11">
    <location>
        <begin position="375"/>
        <end position="682"/>
    </location>
</feature>
<keyword evidence="7" id="KW-0961">Cell wall biogenesis/degradation</keyword>
<feature type="region of interest" description="Disordered" evidence="9">
    <location>
        <begin position="762"/>
        <end position="812"/>
    </location>
</feature>
<evidence type="ECO:0000256" key="7">
    <source>
        <dbReference type="ARBA" id="ARBA00023316"/>
    </source>
</evidence>
<evidence type="ECO:0000256" key="8">
    <source>
        <dbReference type="ARBA" id="ARBA00023326"/>
    </source>
</evidence>
<accession>A0AB33K1H1</accession>
<dbReference type="GO" id="GO:0000272">
    <property type="term" value="P:polysaccharide catabolic process"/>
    <property type="evidence" value="ECO:0007669"/>
    <property type="project" value="UniProtKB-KW"/>
</dbReference>
<organism evidence="12">
    <name type="scientific">Kitasatospora sp. CMC57</name>
    <dbReference type="NCBI Taxonomy" id="3231513"/>
    <lineage>
        <taxon>Bacteria</taxon>
        <taxon>Bacillati</taxon>
        <taxon>Actinomycetota</taxon>
        <taxon>Actinomycetes</taxon>
        <taxon>Kitasatosporales</taxon>
        <taxon>Streptomycetaceae</taxon>
        <taxon>Kitasatospora</taxon>
    </lineage>
</organism>
<dbReference type="PANTHER" id="PTHR31983:SF0">
    <property type="entry name" value="GLUCAN ENDO-1,3-BETA-D-GLUCOSIDASE 2"/>
    <property type="match status" value="1"/>
</dbReference>
<feature type="compositionally biased region" description="Pro residues" evidence="9">
    <location>
        <begin position="778"/>
        <end position="802"/>
    </location>
</feature>
<keyword evidence="5" id="KW-0119">Carbohydrate metabolism</keyword>
<dbReference type="Pfam" id="PF17652">
    <property type="entry name" value="Glyco_hydro81C"/>
    <property type="match status" value="1"/>
</dbReference>
<evidence type="ECO:0000256" key="9">
    <source>
        <dbReference type="SAM" id="MobiDB-lite"/>
    </source>
</evidence>
<evidence type="ECO:0000259" key="11">
    <source>
        <dbReference type="Pfam" id="PF17652"/>
    </source>
</evidence>
<evidence type="ECO:0000256" key="4">
    <source>
        <dbReference type="ARBA" id="ARBA00022801"/>
    </source>
</evidence>
<dbReference type="EC" id="3.2.1.39" evidence="3"/>
<dbReference type="RefSeq" id="WP_407990868.1">
    <property type="nucleotide sequence ID" value="NZ_AP035881.2"/>
</dbReference>
<evidence type="ECO:0000256" key="2">
    <source>
        <dbReference type="ARBA" id="ARBA00010730"/>
    </source>
</evidence>
<dbReference type="PANTHER" id="PTHR31983">
    <property type="entry name" value="ENDO-1,3(4)-BETA-GLUCANASE 1"/>
    <property type="match status" value="1"/>
</dbReference>
<keyword evidence="4" id="KW-0378">Hydrolase</keyword>